<dbReference type="PANTHER" id="PTHR43380:SF1">
    <property type="entry name" value="2-OXOISOVALERATE DEHYDROGENASE SUBUNIT ALPHA, MITOCHONDRIAL"/>
    <property type="match status" value="1"/>
</dbReference>
<name>A0A8E0VQH3_9TREM</name>
<dbReference type="AlphaFoldDB" id="A0A8E0VQH3"/>
<accession>A0A8E0VQH3</accession>
<feature type="domain" description="Dehydrogenase E1 component" evidence="5">
    <location>
        <begin position="4"/>
        <end position="77"/>
    </location>
</feature>
<dbReference type="Pfam" id="PF00676">
    <property type="entry name" value="E1_dh"/>
    <property type="match status" value="1"/>
</dbReference>
<sequence>MIFSVGHHSTSDDSSAYRSVDEVSHWDKTDNPILRLRNYLLRKDWITEDEEKKLRTHLRKKVMEVFAQCEAKKKPNPFLLFTDVYNTMPPRLRKQMLNTKEHLDRHKENYPLRAYCDAELPSA</sequence>
<evidence type="ECO:0000259" key="5">
    <source>
        <dbReference type="Pfam" id="PF00676"/>
    </source>
</evidence>
<evidence type="ECO:0000256" key="3">
    <source>
        <dbReference type="ARBA" id="ARBA00023002"/>
    </source>
</evidence>
<evidence type="ECO:0000256" key="2">
    <source>
        <dbReference type="ARBA" id="ARBA00022946"/>
    </source>
</evidence>
<keyword evidence="4" id="KW-0786">Thiamine pyrophosphate</keyword>
<evidence type="ECO:0000313" key="6">
    <source>
        <dbReference type="EMBL" id="KAA0201067.1"/>
    </source>
</evidence>
<comment type="similarity">
    <text evidence="1 4">Belongs to the BCKDHA family.</text>
</comment>
<keyword evidence="7" id="KW-1185">Reference proteome</keyword>
<comment type="catalytic activity">
    <reaction evidence="4">
        <text>N(6)-[(R)-lipoyl]-L-lysyl-[protein] + 3-methyl-2-oxobutanoate + H(+) = N(6)-[(R)-S(8)-2-methylpropanoyldihydrolipoyl]-L-lysyl-[protein] + CO2</text>
        <dbReference type="Rhea" id="RHEA:13457"/>
        <dbReference type="Rhea" id="RHEA-COMP:10474"/>
        <dbReference type="Rhea" id="RHEA-COMP:10497"/>
        <dbReference type="ChEBI" id="CHEBI:11851"/>
        <dbReference type="ChEBI" id="CHEBI:15378"/>
        <dbReference type="ChEBI" id="CHEBI:16526"/>
        <dbReference type="ChEBI" id="CHEBI:83099"/>
        <dbReference type="ChEBI" id="CHEBI:83142"/>
        <dbReference type="EC" id="1.2.4.4"/>
    </reaction>
</comment>
<comment type="function">
    <text evidence="4">The branched-chain alpha-keto dehydrogenase complex catalyzes the overall conversion of alpha-keto acids to acyl-CoA and CO(2). It contains multiple copies of three enzymatic components: branched-chain alpha-keto acid decarboxylase (E1), lipoamide acyltransferase (E2) and lipoamide dehydrogenase (E3).</text>
</comment>
<keyword evidence="2" id="KW-0809">Transit peptide</keyword>
<evidence type="ECO:0000256" key="1">
    <source>
        <dbReference type="ARBA" id="ARBA00008646"/>
    </source>
</evidence>
<dbReference type="Proteomes" id="UP000728185">
    <property type="component" value="Unassembled WGS sequence"/>
</dbReference>
<comment type="caution">
    <text evidence="6">The sequence shown here is derived from an EMBL/GenBank/DDBJ whole genome shotgun (WGS) entry which is preliminary data.</text>
</comment>
<dbReference type="InterPro" id="IPR029061">
    <property type="entry name" value="THDP-binding"/>
</dbReference>
<proteinExistence type="inferred from homology"/>
<dbReference type="InterPro" id="IPR050771">
    <property type="entry name" value="Alpha-ketoacid_DH_E1_comp"/>
</dbReference>
<dbReference type="GO" id="GO:0003863">
    <property type="term" value="F:branched-chain 2-oxo acid dehydrogenase activity"/>
    <property type="evidence" value="ECO:0007669"/>
    <property type="project" value="UniProtKB-EC"/>
</dbReference>
<dbReference type="SUPFAM" id="SSF52518">
    <property type="entry name" value="Thiamin diphosphate-binding fold (THDP-binding)"/>
    <property type="match status" value="1"/>
</dbReference>
<gene>
    <name evidence="6" type="ORF">FBUS_02443</name>
</gene>
<dbReference type="EC" id="1.2.4.4" evidence="4"/>
<comment type="cofactor">
    <cofactor evidence="4">
        <name>thiamine diphosphate</name>
        <dbReference type="ChEBI" id="CHEBI:58937"/>
    </cofactor>
</comment>
<dbReference type="InterPro" id="IPR001017">
    <property type="entry name" value="DH_E1"/>
</dbReference>
<dbReference type="Gene3D" id="3.40.50.970">
    <property type="match status" value="1"/>
</dbReference>
<protein>
    <recommendedName>
        <fullName evidence="4">2-oxoisovalerate dehydrogenase subunit alpha</fullName>
        <ecNumber evidence="4">1.2.4.4</ecNumber>
    </recommendedName>
    <alternativeName>
        <fullName evidence="4">Branched-chain alpha-keto acid dehydrogenase E1 component alpha chain</fullName>
    </alternativeName>
</protein>
<reference evidence="6" key="1">
    <citation type="submission" date="2019-05" db="EMBL/GenBank/DDBJ databases">
        <title>Annotation for the trematode Fasciolopsis buski.</title>
        <authorList>
            <person name="Choi Y.-J."/>
        </authorList>
    </citation>
    <scope>NUCLEOTIDE SEQUENCE</scope>
    <source>
        <strain evidence="6">HT</strain>
        <tissue evidence="6">Whole worm</tissue>
    </source>
</reference>
<dbReference type="GO" id="GO:0009083">
    <property type="term" value="P:branched-chain amino acid catabolic process"/>
    <property type="evidence" value="ECO:0007669"/>
    <property type="project" value="TreeGrafter"/>
</dbReference>
<evidence type="ECO:0000313" key="7">
    <source>
        <dbReference type="Proteomes" id="UP000728185"/>
    </source>
</evidence>
<organism evidence="6 7">
    <name type="scientific">Fasciolopsis buskii</name>
    <dbReference type="NCBI Taxonomy" id="27845"/>
    <lineage>
        <taxon>Eukaryota</taxon>
        <taxon>Metazoa</taxon>
        <taxon>Spiralia</taxon>
        <taxon>Lophotrochozoa</taxon>
        <taxon>Platyhelminthes</taxon>
        <taxon>Trematoda</taxon>
        <taxon>Digenea</taxon>
        <taxon>Plagiorchiida</taxon>
        <taxon>Echinostomata</taxon>
        <taxon>Echinostomatoidea</taxon>
        <taxon>Fasciolidae</taxon>
        <taxon>Fasciolopsis</taxon>
    </lineage>
</organism>
<dbReference type="PANTHER" id="PTHR43380">
    <property type="entry name" value="2-OXOISOVALERATE DEHYDROGENASE SUBUNIT ALPHA, MITOCHONDRIAL"/>
    <property type="match status" value="1"/>
</dbReference>
<dbReference type="EMBL" id="LUCM01000126">
    <property type="protein sequence ID" value="KAA0201067.1"/>
    <property type="molecule type" value="Genomic_DNA"/>
</dbReference>
<keyword evidence="3 4" id="KW-0560">Oxidoreductase</keyword>
<evidence type="ECO:0000256" key="4">
    <source>
        <dbReference type="RuleBase" id="RU365014"/>
    </source>
</evidence>
<dbReference type="OrthoDB" id="3845at2759"/>